<name>A0A653F3Q5_9MYCO</name>
<feature type="compositionally biased region" description="Low complexity" evidence="1">
    <location>
        <begin position="7"/>
        <end position="17"/>
    </location>
</feature>
<organism evidence="2">
    <name type="scientific">Mycobacterium riyadhense</name>
    <dbReference type="NCBI Taxonomy" id="486698"/>
    <lineage>
        <taxon>Bacteria</taxon>
        <taxon>Bacillati</taxon>
        <taxon>Actinomycetota</taxon>
        <taxon>Actinomycetes</taxon>
        <taxon>Mycobacteriales</taxon>
        <taxon>Mycobacteriaceae</taxon>
        <taxon>Mycobacterium</taxon>
    </lineage>
</organism>
<dbReference type="AlphaFoldDB" id="A0A653F3Q5"/>
<accession>A0A653F3Q5</accession>
<gene>
    <name evidence="2" type="ORF">BIN_B_05501</name>
</gene>
<feature type="region of interest" description="Disordered" evidence="1">
    <location>
        <begin position="1"/>
        <end position="59"/>
    </location>
</feature>
<protein>
    <submittedName>
        <fullName evidence="2">Uncharacterized protein</fullName>
    </submittedName>
</protein>
<dbReference type="EMBL" id="LR589196">
    <property type="protein sequence ID" value="VTP04374.1"/>
    <property type="molecule type" value="Genomic_DNA"/>
</dbReference>
<evidence type="ECO:0000313" key="2">
    <source>
        <dbReference type="EMBL" id="VTP04374.1"/>
    </source>
</evidence>
<sequence>MRDDQQGETAGAQQATGHDQRLVAEPVGQCAADDEHALLGEVTHPQNQSDGPGRQPERASQIICQIRHQHVEADVDAELVNHQHAAGPVEAAKLRDKRHYYVTGAGSTTLLHRVQDCTTCSVGWPMTAGSLGRASSSRPCWRQYASL</sequence>
<proteinExistence type="predicted"/>
<reference evidence="2" key="1">
    <citation type="submission" date="2019-05" db="EMBL/GenBank/DDBJ databases">
        <authorList>
            <person name="Naeem R."/>
            <person name="Antony C."/>
            <person name="Guan Q."/>
        </authorList>
    </citation>
    <scope>NUCLEOTIDE SEQUENCE</scope>
    <source>
        <strain evidence="2">2</strain>
    </source>
</reference>
<evidence type="ECO:0000256" key="1">
    <source>
        <dbReference type="SAM" id="MobiDB-lite"/>
    </source>
</evidence>